<evidence type="ECO:0000313" key="6">
    <source>
        <dbReference type="EMBL" id="GGU33645.1"/>
    </source>
</evidence>
<sequence length="327" mass="32659">MRSGNGRHRRPRQAPAIVVAAGVTGSAIALPLLGAGSATAADATTWDRVAECESGGLWSADLGNGFYGGLQMSQATWEAHGGLAYAARPDLASRTEQMAVAEKVYAATGTTTWETCAPVAGLGGATATPDADPTGTAPATPEAVDPAETLEGPTAPDASSPADPLLPGEPAPAAPDAPRSPASGTGKHRGEPAREEAAVTDPVAPADPTAPAAPADPTAPVTPGTPGGESTLEPTDPANTGNSVTDREEDGHPSRGDGATRDPGTVGVGAYTVRPGDNLSVIADEHKVPGGWSALYEANQDTVGADPDLILPGQSLELTPDQPKEQG</sequence>
<comment type="similarity">
    <text evidence="1">Belongs to the transglycosylase family. Rpf subfamily.</text>
</comment>
<reference evidence="6" key="1">
    <citation type="journal article" date="2014" name="Int. J. Syst. Evol. Microbiol.">
        <title>Complete genome sequence of Corynebacterium casei LMG S-19264T (=DSM 44701T), isolated from a smear-ripened cheese.</title>
        <authorList>
            <consortium name="US DOE Joint Genome Institute (JGI-PGF)"/>
            <person name="Walter F."/>
            <person name="Albersmeier A."/>
            <person name="Kalinowski J."/>
            <person name="Ruckert C."/>
        </authorList>
    </citation>
    <scope>NUCLEOTIDE SEQUENCE</scope>
    <source>
        <strain evidence="6">JCM 4391</strain>
    </source>
</reference>
<keyword evidence="7" id="KW-1185">Reference proteome</keyword>
<feature type="domain" description="LysM" evidence="5">
    <location>
        <begin position="269"/>
        <end position="318"/>
    </location>
</feature>
<dbReference type="CDD" id="cd13925">
    <property type="entry name" value="RPF"/>
    <property type="match status" value="1"/>
</dbReference>
<reference evidence="6" key="2">
    <citation type="submission" date="2020-09" db="EMBL/GenBank/DDBJ databases">
        <authorList>
            <person name="Sun Q."/>
            <person name="Ohkuma M."/>
        </authorList>
    </citation>
    <scope>NUCLEOTIDE SEQUENCE</scope>
    <source>
        <strain evidence="6">JCM 4391</strain>
    </source>
</reference>
<feature type="compositionally biased region" description="Basic and acidic residues" evidence="3">
    <location>
        <begin position="245"/>
        <end position="260"/>
    </location>
</feature>
<evidence type="ECO:0000259" key="5">
    <source>
        <dbReference type="PROSITE" id="PS51782"/>
    </source>
</evidence>
<dbReference type="PANTHER" id="PTHR34700:SF4">
    <property type="entry name" value="PHAGE-LIKE ELEMENT PBSX PROTEIN XKDP"/>
    <property type="match status" value="1"/>
</dbReference>
<feature type="chain" id="PRO_5037356892" evidence="4">
    <location>
        <begin position="41"/>
        <end position="327"/>
    </location>
</feature>
<evidence type="ECO:0000256" key="4">
    <source>
        <dbReference type="SAM" id="SignalP"/>
    </source>
</evidence>
<dbReference type="SUPFAM" id="SSF54106">
    <property type="entry name" value="LysM domain"/>
    <property type="match status" value="1"/>
</dbReference>
<dbReference type="Proteomes" id="UP000636661">
    <property type="component" value="Unassembled WGS sequence"/>
</dbReference>
<comment type="caution">
    <text evidence="6">The sequence shown here is derived from an EMBL/GenBank/DDBJ whole genome shotgun (WGS) entry which is preliminary data.</text>
</comment>
<keyword evidence="4" id="KW-0732">Signal</keyword>
<dbReference type="InterPro" id="IPR036779">
    <property type="entry name" value="LysM_dom_sf"/>
</dbReference>
<dbReference type="InterPro" id="IPR018392">
    <property type="entry name" value="LysM"/>
</dbReference>
<dbReference type="InterPro" id="IPR023346">
    <property type="entry name" value="Lysozyme-like_dom_sf"/>
</dbReference>
<accession>A0A918HW15</accession>
<keyword evidence="2" id="KW-0378">Hydrolase</keyword>
<name>A0A918HW15_9ACTN</name>
<dbReference type="SMART" id="SM00257">
    <property type="entry name" value="LysM"/>
    <property type="match status" value="1"/>
</dbReference>
<feature type="signal peptide" evidence="4">
    <location>
        <begin position="1"/>
        <end position="40"/>
    </location>
</feature>
<feature type="region of interest" description="Disordered" evidence="3">
    <location>
        <begin position="304"/>
        <end position="327"/>
    </location>
</feature>
<dbReference type="InterPro" id="IPR052196">
    <property type="entry name" value="Bact_Kbp"/>
</dbReference>
<feature type="compositionally biased region" description="Low complexity" evidence="3">
    <location>
        <begin position="199"/>
        <end position="224"/>
    </location>
</feature>
<evidence type="ECO:0000256" key="3">
    <source>
        <dbReference type="SAM" id="MobiDB-lite"/>
    </source>
</evidence>
<evidence type="ECO:0000256" key="1">
    <source>
        <dbReference type="ARBA" id="ARBA00010830"/>
    </source>
</evidence>
<evidence type="ECO:0000313" key="7">
    <source>
        <dbReference type="Proteomes" id="UP000636661"/>
    </source>
</evidence>
<dbReference type="SUPFAM" id="SSF53955">
    <property type="entry name" value="Lysozyme-like"/>
    <property type="match status" value="1"/>
</dbReference>
<feature type="region of interest" description="Disordered" evidence="3">
    <location>
        <begin position="124"/>
        <end position="273"/>
    </location>
</feature>
<proteinExistence type="inferred from homology"/>
<dbReference type="PANTHER" id="PTHR34700">
    <property type="entry name" value="POTASSIUM BINDING PROTEIN KBP"/>
    <property type="match status" value="1"/>
</dbReference>
<dbReference type="InterPro" id="IPR010618">
    <property type="entry name" value="RPF"/>
</dbReference>
<feature type="compositionally biased region" description="Low complexity" evidence="3">
    <location>
        <begin position="125"/>
        <end position="141"/>
    </location>
</feature>
<protein>
    <submittedName>
        <fullName evidence="6">Peptidoglycan-binding protein LysM</fullName>
    </submittedName>
</protein>
<dbReference type="AlphaFoldDB" id="A0A918HW15"/>
<feature type="compositionally biased region" description="Low complexity" evidence="3">
    <location>
        <begin position="155"/>
        <end position="166"/>
    </location>
</feature>
<feature type="compositionally biased region" description="Basic and acidic residues" evidence="3">
    <location>
        <begin position="188"/>
        <end position="197"/>
    </location>
</feature>
<dbReference type="Pfam" id="PF01476">
    <property type="entry name" value="LysM"/>
    <property type="match status" value="1"/>
</dbReference>
<organism evidence="6 7">
    <name type="scientific">Streptomyces lavendofoliae</name>
    <dbReference type="NCBI Taxonomy" id="67314"/>
    <lineage>
        <taxon>Bacteria</taxon>
        <taxon>Bacillati</taxon>
        <taxon>Actinomycetota</taxon>
        <taxon>Actinomycetes</taxon>
        <taxon>Kitasatosporales</taxon>
        <taxon>Streptomycetaceae</taxon>
        <taxon>Streptomyces</taxon>
    </lineage>
</organism>
<dbReference type="Gene3D" id="1.10.530.10">
    <property type="match status" value="1"/>
</dbReference>
<dbReference type="EMBL" id="BMTP01000004">
    <property type="protein sequence ID" value="GGU33645.1"/>
    <property type="molecule type" value="Genomic_DNA"/>
</dbReference>
<dbReference type="Gene3D" id="3.10.350.10">
    <property type="entry name" value="LysM domain"/>
    <property type="match status" value="1"/>
</dbReference>
<evidence type="ECO:0000256" key="2">
    <source>
        <dbReference type="ARBA" id="ARBA00022801"/>
    </source>
</evidence>
<gene>
    <name evidence="6" type="ORF">GCM10010274_21030</name>
</gene>
<dbReference type="PROSITE" id="PS51782">
    <property type="entry name" value="LYSM"/>
    <property type="match status" value="1"/>
</dbReference>
<dbReference type="GO" id="GO:0016787">
    <property type="term" value="F:hydrolase activity"/>
    <property type="evidence" value="ECO:0007669"/>
    <property type="project" value="UniProtKB-KW"/>
</dbReference>
<dbReference type="CDD" id="cd00118">
    <property type="entry name" value="LysM"/>
    <property type="match status" value="1"/>
</dbReference>
<dbReference type="Pfam" id="PF06737">
    <property type="entry name" value="Transglycosylas"/>
    <property type="match status" value="1"/>
</dbReference>